<reference evidence="2" key="1">
    <citation type="journal article" date="2012" name="Nat. Biotechnol.">
        <title>Reference genome sequence of the model plant Setaria.</title>
        <authorList>
            <person name="Bennetzen J.L."/>
            <person name="Schmutz J."/>
            <person name="Wang H."/>
            <person name="Percifield R."/>
            <person name="Hawkins J."/>
            <person name="Pontaroli A.C."/>
            <person name="Estep M."/>
            <person name="Feng L."/>
            <person name="Vaughn J.N."/>
            <person name="Grimwood J."/>
            <person name="Jenkins J."/>
            <person name="Barry K."/>
            <person name="Lindquist E."/>
            <person name="Hellsten U."/>
            <person name="Deshpande S."/>
            <person name="Wang X."/>
            <person name="Wu X."/>
            <person name="Mitros T."/>
            <person name="Triplett J."/>
            <person name="Yang X."/>
            <person name="Ye C.Y."/>
            <person name="Mauro-Herrera M."/>
            <person name="Wang L."/>
            <person name="Li P."/>
            <person name="Sharma M."/>
            <person name="Sharma R."/>
            <person name="Ronald P.C."/>
            <person name="Panaud O."/>
            <person name="Kellogg E.A."/>
            <person name="Brutnell T.P."/>
            <person name="Doust A.N."/>
            <person name="Tuskan G.A."/>
            <person name="Rokhsar D."/>
            <person name="Devos K.M."/>
        </authorList>
    </citation>
    <scope>NUCLEOTIDE SEQUENCE [LARGE SCALE GENOMIC DNA]</scope>
    <source>
        <strain evidence="2">cv. Yugu1</strain>
    </source>
</reference>
<accession>K3ZF39</accession>
<dbReference type="PANTHER" id="PTHR35760">
    <property type="entry name" value="SI:CH211-22I13.2"/>
    <property type="match status" value="1"/>
</dbReference>
<evidence type="ECO:0000313" key="1">
    <source>
        <dbReference type="EnsemblPlants" id="KQL16649"/>
    </source>
</evidence>
<dbReference type="GO" id="GO:0003727">
    <property type="term" value="F:single-stranded RNA binding"/>
    <property type="evidence" value="ECO:0007669"/>
    <property type="project" value="EnsemblPlants"/>
</dbReference>
<reference evidence="1" key="2">
    <citation type="submission" date="2018-08" db="UniProtKB">
        <authorList>
            <consortium name="EnsemblPlants"/>
        </authorList>
    </citation>
    <scope>IDENTIFICATION</scope>
    <source>
        <strain evidence="1">Yugu1</strain>
    </source>
</reference>
<proteinExistence type="predicted"/>
<dbReference type="InParanoid" id="K3ZF39"/>
<dbReference type="GO" id="GO:0000398">
    <property type="term" value="P:mRNA splicing, via spliceosome"/>
    <property type="evidence" value="ECO:0007669"/>
    <property type="project" value="EnsemblPlants"/>
</dbReference>
<dbReference type="AlphaFoldDB" id="K3ZF39"/>
<organism evidence="1 2">
    <name type="scientific">Setaria italica</name>
    <name type="common">Foxtail millet</name>
    <name type="synonym">Panicum italicum</name>
    <dbReference type="NCBI Taxonomy" id="4555"/>
    <lineage>
        <taxon>Eukaryota</taxon>
        <taxon>Viridiplantae</taxon>
        <taxon>Streptophyta</taxon>
        <taxon>Embryophyta</taxon>
        <taxon>Tracheophyta</taxon>
        <taxon>Spermatophyta</taxon>
        <taxon>Magnoliopsida</taxon>
        <taxon>Liliopsida</taxon>
        <taxon>Poales</taxon>
        <taxon>Poaceae</taxon>
        <taxon>PACMAD clade</taxon>
        <taxon>Panicoideae</taxon>
        <taxon>Panicodae</taxon>
        <taxon>Paniceae</taxon>
        <taxon>Cenchrinae</taxon>
        <taxon>Setaria</taxon>
    </lineage>
</organism>
<sequence length="94" mass="10559">MGDNMVDWLAGWLSVGWFCSLQRGSSIQKKESEGGDGPVQLSKFLGRDKEKEEGTQRSAISGKKIMMKLEKTKEDKAAESKRNELLKFLNASYD</sequence>
<evidence type="ECO:0000313" key="2">
    <source>
        <dbReference type="Proteomes" id="UP000004995"/>
    </source>
</evidence>
<protein>
    <submittedName>
        <fullName evidence="1">Uncharacterized protein</fullName>
    </submittedName>
</protein>
<dbReference type="EnsemblPlants" id="KQL16649">
    <property type="protein sequence ID" value="KQL16649"/>
    <property type="gene ID" value="SETIT_025188mg"/>
</dbReference>
<dbReference type="EMBL" id="AGNK02002027">
    <property type="status" value="NOT_ANNOTATED_CDS"/>
    <property type="molecule type" value="Genomic_DNA"/>
</dbReference>
<name>K3ZF39_SETIT</name>
<dbReference type="eggNOG" id="ENOG502R88N">
    <property type="taxonomic scope" value="Eukaryota"/>
</dbReference>
<keyword evidence="2" id="KW-1185">Reference proteome</keyword>
<dbReference type="PANTHER" id="PTHR35760:SF1">
    <property type="entry name" value="SI:CH211-22I13.2"/>
    <property type="match status" value="1"/>
</dbReference>
<dbReference type="Proteomes" id="UP000004995">
    <property type="component" value="Unassembled WGS sequence"/>
</dbReference>
<dbReference type="GO" id="GO:0005681">
    <property type="term" value="C:spliceosomal complex"/>
    <property type="evidence" value="ECO:0007669"/>
    <property type="project" value="EnsemblPlants"/>
</dbReference>
<dbReference type="Gramene" id="KQL16649">
    <property type="protein sequence ID" value="KQL16649"/>
    <property type="gene ID" value="SETIT_025188mg"/>
</dbReference>
<dbReference type="HOGENOM" id="CLU_2486982_0_0_1"/>
<dbReference type="OMA" id="GCLAVWF"/>